<reference evidence="4 5" key="1">
    <citation type="submission" date="2020-08" db="EMBL/GenBank/DDBJ databases">
        <title>Cohnella phylogeny.</title>
        <authorList>
            <person name="Dunlap C."/>
        </authorList>
    </citation>
    <scope>NUCLEOTIDE SEQUENCE [LARGE SCALE GENOMIC DNA]</scope>
    <source>
        <strain evidence="4 5">CBP 2801</strain>
    </source>
</reference>
<proteinExistence type="predicted"/>
<name>A0A7X0SMB3_9BACL</name>
<evidence type="ECO:0000313" key="5">
    <source>
        <dbReference type="Proteomes" id="UP000564644"/>
    </source>
</evidence>
<keyword evidence="2" id="KW-1133">Transmembrane helix</keyword>
<comment type="caution">
    <text evidence="4">The sequence shown here is derived from an EMBL/GenBank/DDBJ whole genome shotgun (WGS) entry which is preliminary data.</text>
</comment>
<dbReference type="Proteomes" id="UP000564644">
    <property type="component" value="Unassembled WGS sequence"/>
</dbReference>
<keyword evidence="2" id="KW-0812">Transmembrane</keyword>
<feature type="signal peptide" evidence="3">
    <location>
        <begin position="1"/>
        <end position="19"/>
    </location>
</feature>
<dbReference type="AlphaFoldDB" id="A0A7X0SMB3"/>
<evidence type="ECO:0000256" key="1">
    <source>
        <dbReference type="SAM" id="MobiDB-lite"/>
    </source>
</evidence>
<protein>
    <recommendedName>
        <fullName evidence="6">Preprotein translocase subunit Tim44</fullName>
    </recommendedName>
</protein>
<gene>
    <name evidence="4" type="ORF">H7C18_05670</name>
</gene>
<keyword evidence="3" id="KW-0732">Signal</keyword>
<feature type="transmembrane region" description="Helical" evidence="2">
    <location>
        <begin position="107"/>
        <end position="131"/>
    </location>
</feature>
<organism evidence="4 5">
    <name type="scientific">Cohnella zeiphila</name>
    <dbReference type="NCBI Taxonomy" id="2761120"/>
    <lineage>
        <taxon>Bacteria</taxon>
        <taxon>Bacillati</taxon>
        <taxon>Bacillota</taxon>
        <taxon>Bacilli</taxon>
        <taxon>Bacillales</taxon>
        <taxon>Paenibacillaceae</taxon>
        <taxon>Cohnella</taxon>
    </lineage>
</organism>
<accession>A0A7X0SMB3</accession>
<evidence type="ECO:0000256" key="3">
    <source>
        <dbReference type="SAM" id="SignalP"/>
    </source>
</evidence>
<dbReference type="RefSeq" id="WP_185128053.1">
    <property type="nucleotide sequence ID" value="NZ_JACJVO010000007.1"/>
</dbReference>
<feature type="region of interest" description="Disordered" evidence="1">
    <location>
        <begin position="35"/>
        <end position="66"/>
    </location>
</feature>
<feature type="chain" id="PRO_5039313606" description="Preprotein translocase subunit Tim44" evidence="3">
    <location>
        <begin position="20"/>
        <end position="147"/>
    </location>
</feature>
<evidence type="ECO:0000256" key="2">
    <source>
        <dbReference type="SAM" id="Phobius"/>
    </source>
</evidence>
<dbReference type="PANTHER" id="PTHR41542:SF1">
    <property type="entry name" value="BLL5807 PROTEIN"/>
    <property type="match status" value="1"/>
</dbReference>
<feature type="compositionally biased region" description="Polar residues" evidence="1">
    <location>
        <begin position="35"/>
        <end position="50"/>
    </location>
</feature>
<dbReference type="EMBL" id="JACJVO010000007">
    <property type="protein sequence ID" value="MBB6730383.1"/>
    <property type="molecule type" value="Genomic_DNA"/>
</dbReference>
<keyword evidence="2" id="KW-0472">Membrane</keyword>
<dbReference type="PANTHER" id="PTHR41542">
    <property type="entry name" value="BLL5807 PROTEIN"/>
    <property type="match status" value="1"/>
</dbReference>
<evidence type="ECO:0008006" key="6">
    <source>
        <dbReference type="Google" id="ProtNLM"/>
    </source>
</evidence>
<keyword evidence="5" id="KW-1185">Reference proteome</keyword>
<evidence type="ECO:0000313" key="4">
    <source>
        <dbReference type="EMBL" id="MBB6730383.1"/>
    </source>
</evidence>
<sequence>MWKKIVLLLSLFAFTAAVTVPVHDADAARKSFSSGKRSYTKTPAKSQDQVSNSTSGTKTGTSSSATGANAKRGFFSGGSLMKGLMIGGLAGLLFGSMFSGMGFFGNFLGLLVNVFAIVVLIGIIQAVFASLRRRRETRHRPDDSRRW</sequence>
<feature type="compositionally biased region" description="Low complexity" evidence="1">
    <location>
        <begin position="51"/>
        <end position="66"/>
    </location>
</feature>